<dbReference type="SUPFAM" id="SSF53036">
    <property type="entry name" value="Eukaryotic RPB5 N-terminal domain"/>
    <property type="match status" value="1"/>
</dbReference>
<keyword evidence="7" id="KW-0240">DNA-directed RNA polymerase</keyword>
<evidence type="ECO:0000256" key="3">
    <source>
        <dbReference type="ARBA" id="ARBA00023242"/>
    </source>
</evidence>
<dbReference type="GO" id="GO:0005665">
    <property type="term" value="C:RNA polymerase II, core complex"/>
    <property type="evidence" value="ECO:0007669"/>
    <property type="project" value="TreeGrafter"/>
</dbReference>
<dbReference type="Pfam" id="PF01191">
    <property type="entry name" value="RNA_pol_Rpb5_C"/>
    <property type="match status" value="1"/>
</dbReference>
<evidence type="ECO:0000313" key="7">
    <source>
        <dbReference type="EMBL" id="CEL65847.1"/>
    </source>
</evidence>
<dbReference type="GO" id="GO:0042797">
    <property type="term" value="P:tRNA transcription by RNA polymerase III"/>
    <property type="evidence" value="ECO:0007669"/>
    <property type="project" value="TreeGrafter"/>
</dbReference>
<dbReference type="GO" id="GO:0005666">
    <property type="term" value="C:RNA polymerase III complex"/>
    <property type="evidence" value="ECO:0007669"/>
    <property type="project" value="TreeGrafter"/>
</dbReference>
<dbReference type="HAMAP" id="MF_00025">
    <property type="entry name" value="RNApol_Rpo5_RPB5"/>
    <property type="match status" value="1"/>
</dbReference>
<dbReference type="PANTHER" id="PTHR10535">
    <property type="entry name" value="DNA-DIRECTED RNA POLYMERASES I, II, AND III SUBUNIT RPABC1"/>
    <property type="match status" value="1"/>
</dbReference>
<dbReference type="FunFam" id="3.40.1340.10:FF:000001">
    <property type="entry name" value="DNA-directed RNA polymerases I, II, and III subunit RPABC1"/>
    <property type="match status" value="1"/>
</dbReference>
<dbReference type="AlphaFoldDB" id="A0A0F7UBR1"/>
<dbReference type="InterPro" id="IPR035913">
    <property type="entry name" value="RPB5-like_sf"/>
</dbReference>
<dbReference type="EMBL" id="LN714480">
    <property type="protein sequence ID" value="CEL65847.1"/>
    <property type="molecule type" value="Genomic_DNA"/>
</dbReference>
<dbReference type="Pfam" id="PF03871">
    <property type="entry name" value="RNA_pol_Rpb5_N"/>
    <property type="match status" value="1"/>
</dbReference>
<dbReference type="InterPro" id="IPR000783">
    <property type="entry name" value="RNA_pol_subH/Rpb5_C"/>
</dbReference>
<evidence type="ECO:0000256" key="4">
    <source>
        <dbReference type="ARBA" id="ARBA00025765"/>
    </source>
</evidence>
<dbReference type="PIRSF" id="PIRSF000747">
    <property type="entry name" value="RPB5"/>
    <property type="match status" value="1"/>
</dbReference>
<dbReference type="PROSITE" id="PS01110">
    <property type="entry name" value="RNA_POL_H_23KD"/>
    <property type="match status" value="1"/>
</dbReference>
<dbReference type="PANTHER" id="PTHR10535:SF0">
    <property type="entry name" value="DNA-DIRECTED RNA POLYMERASES I, II, AND III SUBUNIT RPABC1"/>
    <property type="match status" value="1"/>
</dbReference>
<dbReference type="InterPro" id="IPR036710">
    <property type="entry name" value="RNA_pol_Rpb5_N_sf"/>
</dbReference>
<feature type="domain" description="RNA polymerase subunit H/Rpb5 C-terminal" evidence="5">
    <location>
        <begin position="132"/>
        <end position="204"/>
    </location>
</feature>
<evidence type="ECO:0000256" key="1">
    <source>
        <dbReference type="ARBA" id="ARBA00004123"/>
    </source>
</evidence>
<proteinExistence type="inferred from homology"/>
<keyword evidence="2" id="KW-0804">Transcription</keyword>
<name>A0A0F7UBR1_NEOCL</name>
<evidence type="ECO:0000259" key="5">
    <source>
        <dbReference type="Pfam" id="PF01191"/>
    </source>
</evidence>
<feature type="domain" description="RNA polymerase Rpb5 N-terminal" evidence="6">
    <location>
        <begin position="3"/>
        <end position="89"/>
    </location>
</feature>
<dbReference type="FunFam" id="3.90.940.20:FF:000001">
    <property type="entry name" value="DNA-directed RNA polymerases I, II, and III subunit RPABC1"/>
    <property type="match status" value="1"/>
</dbReference>
<dbReference type="GO" id="GO:0006362">
    <property type="term" value="P:transcription elongation by RNA polymerase I"/>
    <property type="evidence" value="ECO:0007669"/>
    <property type="project" value="TreeGrafter"/>
</dbReference>
<reference evidence="7" key="1">
    <citation type="journal article" date="2015" name="PLoS ONE">
        <title>Comprehensive Evaluation of Toxoplasma gondii VEG and Neospora caninum LIV Genomes with Tachyzoite Stage Transcriptome and Proteome Defines Novel Transcript Features.</title>
        <authorList>
            <person name="Ramaprasad A."/>
            <person name="Mourier T."/>
            <person name="Naeem R."/>
            <person name="Malas T.B."/>
            <person name="Moussa E."/>
            <person name="Panigrahi A."/>
            <person name="Vermont S.J."/>
            <person name="Otto T.D."/>
            <person name="Wastling J."/>
            <person name="Pain A."/>
        </authorList>
    </citation>
    <scope>NUCLEOTIDE SEQUENCE</scope>
    <source>
        <strain evidence="7">Liverpool</strain>
    </source>
</reference>
<dbReference type="GO" id="GO:0003899">
    <property type="term" value="F:DNA-directed RNA polymerase activity"/>
    <property type="evidence" value="ECO:0007669"/>
    <property type="project" value="InterPro"/>
</dbReference>
<dbReference type="NCBIfam" id="NF007129">
    <property type="entry name" value="PRK09570.1"/>
    <property type="match status" value="1"/>
</dbReference>
<evidence type="ECO:0000259" key="6">
    <source>
        <dbReference type="Pfam" id="PF03871"/>
    </source>
</evidence>
<dbReference type="GO" id="GO:0005736">
    <property type="term" value="C:RNA polymerase I complex"/>
    <property type="evidence" value="ECO:0007669"/>
    <property type="project" value="TreeGrafter"/>
</dbReference>
<dbReference type="InterPro" id="IPR020608">
    <property type="entry name" value="RNA_pol_subH/Rpb5_CS"/>
</dbReference>
<gene>
    <name evidence="7" type="ORF">BN1204_016790</name>
</gene>
<dbReference type="InterPro" id="IPR014381">
    <property type="entry name" value="Arch_Rpo5/euc_Rpb5"/>
</dbReference>
<accession>A0A0F7UBR1</accession>
<comment type="similarity">
    <text evidence="4">Belongs to the archaeal Rpo5/eukaryotic RPB5 RNA polymerase subunit family.</text>
</comment>
<sequence length="205" mass="24018">MEDSTRRLFRARKTCCDMLQDRGYIVSAQEKNESWNDFLQRFKENECNRSRMLLVASHKVDPDNRVIVYFADETKKTGVKPIRELTERMEERNIQRAILVTQNVLTAFARDAISEAAPRHIIENFMESELLVNITKHELVPKHVPLTNEEKQNLLNRYRVKEIQLPRIQSADPVARYFGLSRGQVVKIIRPSETAGRYVTYRLVV</sequence>
<dbReference type="SUPFAM" id="SSF55287">
    <property type="entry name" value="RPB5-like RNA polymerase subunit"/>
    <property type="match status" value="1"/>
</dbReference>
<dbReference type="GO" id="GO:0006366">
    <property type="term" value="P:transcription by RNA polymerase II"/>
    <property type="evidence" value="ECO:0007669"/>
    <property type="project" value="TreeGrafter"/>
</dbReference>
<dbReference type="Gene3D" id="3.90.940.20">
    <property type="entry name" value="RPB5-like RNA polymerase subunit"/>
    <property type="match status" value="1"/>
</dbReference>
<keyword evidence="3" id="KW-0539">Nucleus</keyword>
<dbReference type="InterPro" id="IPR005571">
    <property type="entry name" value="RNA_pol_Rpb5_N"/>
</dbReference>
<comment type="subcellular location">
    <subcellularLocation>
        <location evidence="1">Nucleus</location>
    </subcellularLocation>
</comment>
<organism evidence="7">
    <name type="scientific">Neospora caninum (strain Liverpool)</name>
    <dbReference type="NCBI Taxonomy" id="572307"/>
    <lineage>
        <taxon>Eukaryota</taxon>
        <taxon>Sar</taxon>
        <taxon>Alveolata</taxon>
        <taxon>Apicomplexa</taxon>
        <taxon>Conoidasida</taxon>
        <taxon>Coccidia</taxon>
        <taxon>Eucoccidiorida</taxon>
        <taxon>Eimeriorina</taxon>
        <taxon>Sarcocystidae</taxon>
        <taxon>Neospora</taxon>
    </lineage>
</organism>
<dbReference type="GO" id="GO:0003677">
    <property type="term" value="F:DNA binding"/>
    <property type="evidence" value="ECO:0007669"/>
    <property type="project" value="InterPro"/>
</dbReference>
<evidence type="ECO:0000256" key="2">
    <source>
        <dbReference type="ARBA" id="ARBA00023163"/>
    </source>
</evidence>
<protein>
    <submittedName>
        <fullName evidence="7">DNA-directed RNA polymerases I, II, and III subunit RPABC1, putative</fullName>
    </submittedName>
</protein>
<dbReference type="Gene3D" id="3.40.1340.10">
    <property type="entry name" value="RNA polymerase, Rpb5, N-terminal domain"/>
    <property type="match status" value="1"/>
</dbReference>